<dbReference type="STRING" id="692418.SAMN04488029_4058"/>
<dbReference type="EMBL" id="FWYF01000005">
    <property type="protein sequence ID" value="SMD39129.1"/>
    <property type="molecule type" value="Genomic_DNA"/>
</dbReference>
<organism evidence="2 3">
    <name type="scientific">Reichenbachiella faecimaris</name>
    <dbReference type="NCBI Taxonomy" id="692418"/>
    <lineage>
        <taxon>Bacteria</taxon>
        <taxon>Pseudomonadati</taxon>
        <taxon>Bacteroidota</taxon>
        <taxon>Cytophagia</taxon>
        <taxon>Cytophagales</taxon>
        <taxon>Reichenbachiellaceae</taxon>
        <taxon>Reichenbachiella</taxon>
    </lineage>
</organism>
<dbReference type="AlphaFoldDB" id="A0A1W2GR60"/>
<dbReference type="InterPro" id="IPR025411">
    <property type="entry name" value="DUF4136"/>
</dbReference>
<dbReference type="OrthoDB" id="5432251at2"/>
<proteinExistence type="predicted"/>
<feature type="domain" description="DUF4136" evidence="1">
    <location>
        <begin position="28"/>
        <end position="167"/>
    </location>
</feature>
<evidence type="ECO:0000313" key="2">
    <source>
        <dbReference type="EMBL" id="SMD39129.1"/>
    </source>
</evidence>
<keyword evidence="3" id="KW-1185">Reference proteome</keyword>
<dbReference type="Gene3D" id="3.30.160.670">
    <property type="match status" value="1"/>
</dbReference>
<dbReference type="RefSeq" id="WP_084374768.1">
    <property type="nucleotide sequence ID" value="NZ_FWYF01000005.1"/>
</dbReference>
<evidence type="ECO:0000313" key="3">
    <source>
        <dbReference type="Proteomes" id="UP000192472"/>
    </source>
</evidence>
<protein>
    <recommendedName>
        <fullName evidence="1">DUF4136 domain-containing protein</fullName>
    </recommendedName>
</protein>
<dbReference type="Proteomes" id="UP000192472">
    <property type="component" value="Unassembled WGS sequence"/>
</dbReference>
<name>A0A1W2GR60_REIFA</name>
<reference evidence="2 3" key="1">
    <citation type="submission" date="2017-04" db="EMBL/GenBank/DDBJ databases">
        <authorList>
            <person name="Afonso C.L."/>
            <person name="Miller P.J."/>
            <person name="Scott M.A."/>
            <person name="Spackman E."/>
            <person name="Goraichik I."/>
            <person name="Dimitrov K.M."/>
            <person name="Suarez D.L."/>
            <person name="Swayne D.E."/>
        </authorList>
    </citation>
    <scope>NUCLEOTIDE SEQUENCE [LARGE SCALE GENOMIC DNA]</scope>
    <source>
        <strain evidence="2 3">DSM 26133</strain>
    </source>
</reference>
<accession>A0A1W2GR60</accession>
<gene>
    <name evidence="2" type="ORF">SAMN04488029_4058</name>
</gene>
<evidence type="ECO:0000259" key="1">
    <source>
        <dbReference type="Pfam" id="PF13590"/>
    </source>
</evidence>
<dbReference type="Pfam" id="PF13590">
    <property type="entry name" value="DUF4136"/>
    <property type="match status" value="1"/>
</dbReference>
<sequence>MKLSVWFIILLLCQTCATPKVIKFLNDELDYSKYYTYRLIHYKSDDKSYSPEGMAFFGEIEMAISQNMAAKGYEQADKPDLIARYEIVSTTVTESNTRNYDPYGYNNYYFPQDARKHTEGIILIELRDRKQKKLVWQGSLDLKYKMKKEVQLTMLESINIIFESYPYQAGSNERITSEK</sequence>